<reference evidence="2" key="1">
    <citation type="submission" date="2020-10" db="EMBL/GenBank/DDBJ databases">
        <title>Connecting structure to function with the recovery of over 1000 high-quality activated sludge metagenome-assembled genomes encoding full-length rRNA genes using long-read sequencing.</title>
        <authorList>
            <person name="Singleton C.M."/>
            <person name="Petriglieri F."/>
            <person name="Kristensen J.M."/>
            <person name="Kirkegaard R.H."/>
            <person name="Michaelsen T.Y."/>
            <person name="Andersen M.H."/>
            <person name="Karst S.M."/>
            <person name="Dueholm M.S."/>
            <person name="Nielsen P.H."/>
            <person name="Albertsen M."/>
        </authorList>
    </citation>
    <scope>NUCLEOTIDE SEQUENCE</scope>
    <source>
        <strain evidence="2">EsbW_18-Q3-R4-48_MAXAC.044</strain>
    </source>
</reference>
<name>A0A9D7FH32_9RHOO</name>
<sequence length="203" mass="22255">MVLLDLLFGTYRQRALNQLLLHPDSSYHVRELARLTGTTPGTLHKELSRLAESGLLLREKQGNQVRYRANRECPVFAELAGLFRKTSGVVGVIADALHTLGTAPELALIFGSIARGEENARSDVDLLLIADSTFGDVVKVLHPVQEQLQREINPVLYTAPEFIRRIADKDAFIGKLLANPKLFVIGTEHDLGKLAGHSSLAGV</sequence>
<dbReference type="SMART" id="SM00418">
    <property type="entry name" value="HTH_ARSR"/>
    <property type="match status" value="1"/>
</dbReference>
<organism evidence="2 3">
    <name type="scientific">Candidatus Propionivibrio dominans</name>
    <dbReference type="NCBI Taxonomy" id="2954373"/>
    <lineage>
        <taxon>Bacteria</taxon>
        <taxon>Pseudomonadati</taxon>
        <taxon>Pseudomonadota</taxon>
        <taxon>Betaproteobacteria</taxon>
        <taxon>Rhodocyclales</taxon>
        <taxon>Rhodocyclaceae</taxon>
        <taxon>Propionivibrio</taxon>
    </lineage>
</organism>
<dbReference type="InterPro" id="IPR011991">
    <property type="entry name" value="ArsR-like_HTH"/>
</dbReference>
<accession>A0A9D7FH32</accession>
<protein>
    <submittedName>
        <fullName evidence="2">Nucleotidyltransferase domain-containing protein</fullName>
    </submittedName>
</protein>
<gene>
    <name evidence="2" type="ORF">IPJ48_21615</name>
</gene>
<dbReference type="Gene3D" id="1.10.10.10">
    <property type="entry name" value="Winged helix-like DNA-binding domain superfamily/Winged helix DNA-binding domain"/>
    <property type="match status" value="1"/>
</dbReference>
<proteinExistence type="predicted"/>
<dbReference type="InterPro" id="IPR001845">
    <property type="entry name" value="HTH_ArsR_DNA-bd_dom"/>
</dbReference>
<dbReference type="AlphaFoldDB" id="A0A9D7FH32"/>
<feature type="domain" description="HTH arsR-type" evidence="1">
    <location>
        <begin position="6"/>
        <end position="85"/>
    </location>
</feature>
<dbReference type="InterPro" id="IPR043519">
    <property type="entry name" value="NT_sf"/>
</dbReference>
<dbReference type="InterPro" id="IPR036388">
    <property type="entry name" value="WH-like_DNA-bd_sf"/>
</dbReference>
<dbReference type="Pfam" id="PF18765">
    <property type="entry name" value="Polbeta"/>
    <property type="match status" value="1"/>
</dbReference>
<evidence type="ECO:0000313" key="2">
    <source>
        <dbReference type="EMBL" id="MBK7425472.1"/>
    </source>
</evidence>
<dbReference type="CDD" id="cd00090">
    <property type="entry name" value="HTH_ARSR"/>
    <property type="match status" value="1"/>
</dbReference>
<dbReference type="CDD" id="cd05403">
    <property type="entry name" value="NT_KNTase_like"/>
    <property type="match status" value="1"/>
</dbReference>
<dbReference type="InterPro" id="IPR036390">
    <property type="entry name" value="WH_DNA-bd_sf"/>
</dbReference>
<dbReference type="SUPFAM" id="SSF46785">
    <property type="entry name" value="Winged helix' DNA-binding domain"/>
    <property type="match status" value="1"/>
</dbReference>
<comment type="caution">
    <text evidence="2">The sequence shown here is derived from an EMBL/GenBank/DDBJ whole genome shotgun (WGS) entry which is preliminary data.</text>
</comment>
<dbReference type="SUPFAM" id="SSF81301">
    <property type="entry name" value="Nucleotidyltransferase"/>
    <property type="match status" value="1"/>
</dbReference>
<dbReference type="Proteomes" id="UP000886602">
    <property type="component" value="Unassembled WGS sequence"/>
</dbReference>
<dbReference type="InterPro" id="IPR041633">
    <property type="entry name" value="Polbeta"/>
</dbReference>
<dbReference type="GO" id="GO:0003700">
    <property type="term" value="F:DNA-binding transcription factor activity"/>
    <property type="evidence" value="ECO:0007669"/>
    <property type="project" value="InterPro"/>
</dbReference>
<evidence type="ECO:0000313" key="3">
    <source>
        <dbReference type="Proteomes" id="UP000886602"/>
    </source>
</evidence>
<dbReference type="Gene3D" id="3.30.460.10">
    <property type="entry name" value="Beta Polymerase, domain 2"/>
    <property type="match status" value="1"/>
</dbReference>
<evidence type="ECO:0000259" key="1">
    <source>
        <dbReference type="SMART" id="SM00418"/>
    </source>
</evidence>
<dbReference type="EMBL" id="JADJNC010000067">
    <property type="protein sequence ID" value="MBK7425472.1"/>
    <property type="molecule type" value="Genomic_DNA"/>
</dbReference>